<reference evidence="1" key="2">
    <citation type="submission" date="2023-10" db="EMBL/GenBank/DDBJ databases">
        <authorList>
            <person name="Khurajog B."/>
        </authorList>
    </citation>
    <scope>NUCLEOTIDE SEQUENCE</scope>
    <source>
        <strain evidence="1">BF14</strain>
    </source>
</reference>
<dbReference type="Proteomes" id="UP001280415">
    <property type="component" value="Unassembled WGS sequence"/>
</dbReference>
<protein>
    <submittedName>
        <fullName evidence="1">Uncharacterized protein</fullName>
    </submittedName>
</protein>
<dbReference type="RefSeq" id="WP_002831745.1">
    <property type="nucleotide sequence ID" value="NZ_BMWN01000001.1"/>
</dbReference>
<gene>
    <name evidence="1" type="ORF">R0H03_01960</name>
</gene>
<comment type="caution">
    <text evidence="1">The sequence shown here is derived from an EMBL/GenBank/DDBJ whole genome shotgun (WGS) entry which is preliminary data.</text>
</comment>
<accession>A0AAW8YLI8</accession>
<dbReference type="EMBL" id="JAWJAX010000002">
    <property type="protein sequence ID" value="MDV2910634.1"/>
    <property type="molecule type" value="Genomic_DNA"/>
</dbReference>
<name>A0AAW8YLI8_PEDAC</name>
<evidence type="ECO:0000313" key="2">
    <source>
        <dbReference type="Proteomes" id="UP001280415"/>
    </source>
</evidence>
<dbReference type="AlphaFoldDB" id="A0AAW8YLI8"/>
<evidence type="ECO:0000313" key="1">
    <source>
        <dbReference type="EMBL" id="MDV2910634.1"/>
    </source>
</evidence>
<proteinExistence type="predicted"/>
<organism evidence="1 2">
    <name type="scientific">Pediococcus acidilactici</name>
    <dbReference type="NCBI Taxonomy" id="1254"/>
    <lineage>
        <taxon>Bacteria</taxon>
        <taxon>Bacillati</taxon>
        <taxon>Bacillota</taxon>
        <taxon>Bacilli</taxon>
        <taxon>Lactobacillales</taxon>
        <taxon>Lactobacillaceae</taxon>
        <taxon>Pediococcus</taxon>
        <taxon>Pediococcus acidilactici group</taxon>
    </lineage>
</organism>
<sequence>MGQKDLLTLAVILRSLGPLVNSGRVFADAKSSAVGTEKLLLVAAQKMQVASGQVKIGG</sequence>
<reference evidence="1" key="1">
    <citation type="journal article" date="2023" name="PeerJ">
        <title>Selection and evaluation of lactic acid bacteria from chicken feces in Thailand as potential probiotics.</title>
        <authorList>
            <person name="Khurajog B."/>
            <person name="Disastra Y."/>
            <person name="Lawwyne L.D."/>
            <person name="Sirichokchatchawan W."/>
            <person name="Niyomtham W."/>
            <person name="Yindee J."/>
            <person name="Hampson D.J."/>
            <person name="Prapasarakul N."/>
        </authorList>
    </citation>
    <scope>NUCLEOTIDE SEQUENCE</scope>
    <source>
        <strain evidence="1">BF14</strain>
    </source>
</reference>